<organism evidence="1 2">
    <name type="scientific">Listeria phage vB_Liva_VAfA18</name>
    <dbReference type="NCBI Taxonomy" id="2712945"/>
    <lineage>
        <taxon>Viruses</taxon>
        <taxon>Duplodnaviria</taxon>
        <taxon>Heunggongvirae</taxon>
        <taxon>Uroviricota</taxon>
        <taxon>Caudoviricetes</taxon>
        <taxon>Herelleviridae</taxon>
        <taxon>Jasinskavirinae</taxon>
        <taxon>Pecentumvirus</taxon>
        <taxon>Pecentumvirus list36</taxon>
    </lineage>
</organism>
<proteinExistence type="predicted"/>
<reference evidence="1" key="1">
    <citation type="submission" date="2020-01" db="EMBL/GenBank/DDBJ databases">
        <title>Comparative genomic and phylogenetic analyses of the P100virus genus of Listeria bacteriophages and report of two new members.</title>
        <authorList>
            <person name="Blanco Fernandez M.D."/>
            <person name="Barrios M.E."/>
            <person name="Mbayed V.A."/>
            <person name="Klumpp J."/>
        </authorList>
    </citation>
    <scope>NUCLEOTIDE SEQUENCE</scope>
</reference>
<dbReference type="Proteomes" id="UP000609966">
    <property type="component" value="Segment"/>
</dbReference>
<protein>
    <submittedName>
        <fullName evidence="1">Uncharacterized protein</fullName>
    </submittedName>
</protein>
<evidence type="ECO:0000313" key="2">
    <source>
        <dbReference type="Proteomes" id="UP000609966"/>
    </source>
</evidence>
<sequence length="75" mass="8521">MFYMFGIRELLEVEITDGGGRRHKHVVGKKEVASILVTSNRVVKVYSKDKSMTEYNLSFYTGGYKEVPLEAGVFN</sequence>
<dbReference type="EMBL" id="MN939540">
    <property type="protein sequence ID" value="QIG60982.1"/>
    <property type="molecule type" value="Genomic_DNA"/>
</dbReference>
<gene>
    <name evidence="1" type="ORF">vBLivaVAfA18_058</name>
</gene>
<evidence type="ECO:0000313" key="1">
    <source>
        <dbReference type="EMBL" id="QIG60982.1"/>
    </source>
</evidence>
<accession>A0A858E9P6</accession>
<name>A0A858E9P6_9CAUD</name>